<dbReference type="SMART" id="SM00986">
    <property type="entry name" value="UDG"/>
    <property type="match status" value="1"/>
</dbReference>
<protein>
    <submittedName>
        <fullName evidence="2">DNA-deoxyinosine glycosylase</fullName>
    </submittedName>
</protein>
<gene>
    <name evidence="2" type="ORF">C4F40_17610</name>
</gene>
<evidence type="ECO:0000313" key="2">
    <source>
        <dbReference type="EMBL" id="MBE8722546.1"/>
    </source>
</evidence>
<dbReference type="NCBIfam" id="TIGR04274">
    <property type="entry name" value="hypoxanDNAglyco"/>
    <property type="match status" value="1"/>
</dbReference>
<evidence type="ECO:0000259" key="1">
    <source>
        <dbReference type="SMART" id="SM00986"/>
    </source>
</evidence>
<dbReference type="Gene3D" id="3.40.470.10">
    <property type="entry name" value="Uracil-DNA glycosylase-like domain"/>
    <property type="match status" value="1"/>
</dbReference>
<accession>A0ABR9TB51</accession>
<dbReference type="InterPro" id="IPR005122">
    <property type="entry name" value="Uracil-DNA_glycosylase-like"/>
</dbReference>
<dbReference type="CDD" id="cd10032">
    <property type="entry name" value="UDG-F6_HDG"/>
    <property type="match status" value="1"/>
</dbReference>
<proteinExistence type="predicted"/>
<sequence>MVKQSFPPILHFEATVLILGSLPGDRSIAHQQYYAHPQNRFWKVLFELAKEKFSTNYKKRIDLLYKNNIALWDVCATAVRQGSMDTAILHEQPNTIHAALEEYTLLKKVCFNGQKAQKLYDKYFQRLSQISYHTLPSTSPANAQFTLEKLVTAWSIVKDE</sequence>
<name>A0ABR9TB51_9SPHI</name>
<dbReference type="SMART" id="SM00987">
    <property type="entry name" value="UreE_C"/>
    <property type="match status" value="1"/>
</dbReference>
<dbReference type="InterPro" id="IPR026353">
    <property type="entry name" value="Hypoxan-DNA_Glyclase"/>
</dbReference>
<evidence type="ECO:0000313" key="3">
    <source>
        <dbReference type="Proteomes" id="UP000618319"/>
    </source>
</evidence>
<dbReference type="EMBL" id="PSKQ01000024">
    <property type="protein sequence ID" value="MBE8722546.1"/>
    <property type="molecule type" value="Genomic_DNA"/>
</dbReference>
<dbReference type="Pfam" id="PF03167">
    <property type="entry name" value="UDG"/>
    <property type="match status" value="1"/>
</dbReference>
<organism evidence="2 3">
    <name type="scientific">Sphingobacterium pedocola</name>
    <dbReference type="NCBI Taxonomy" id="2082722"/>
    <lineage>
        <taxon>Bacteria</taxon>
        <taxon>Pseudomonadati</taxon>
        <taxon>Bacteroidota</taxon>
        <taxon>Sphingobacteriia</taxon>
        <taxon>Sphingobacteriales</taxon>
        <taxon>Sphingobacteriaceae</taxon>
        <taxon>Sphingobacterium</taxon>
    </lineage>
</organism>
<comment type="caution">
    <text evidence="2">The sequence shown here is derived from an EMBL/GenBank/DDBJ whole genome shotgun (WGS) entry which is preliminary data.</text>
</comment>
<reference evidence="2 3" key="1">
    <citation type="submission" date="2018-02" db="EMBL/GenBank/DDBJ databases">
        <title>Sphingobacterium KA21.</title>
        <authorList>
            <person name="Vasarhelyi B.M."/>
            <person name="Deshmukh S."/>
            <person name="Balint B."/>
            <person name="Kukolya J."/>
        </authorList>
    </citation>
    <scope>NUCLEOTIDE SEQUENCE [LARGE SCALE GENOMIC DNA]</scope>
    <source>
        <strain evidence="2 3">Ka21</strain>
    </source>
</reference>
<dbReference type="RefSeq" id="WP_196938947.1">
    <property type="nucleotide sequence ID" value="NZ_MU158689.1"/>
</dbReference>
<feature type="domain" description="Uracil-DNA glycosylase-like" evidence="1">
    <location>
        <begin position="7"/>
        <end position="158"/>
    </location>
</feature>
<keyword evidence="3" id="KW-1185">Reference proteome</keyword>
<dbReference type="InterPro" id="IPR036895">
    <property type="entry name" value="Uracil-DNA_glycosylase-like_sf"/>
</dbReference>
<dbReference type="SUPFAM" id="SSF52141">
    <property type="entry name" value="Uracil-DNA glycosylase-like"/>
    <property type="match status" value="1"/>
</dbReference>
<dbReference type="Proteomes" id="UP000618319">
    <property type="component" value="Unassembled WGS sequence"/>
</dbReference>